<dbReference type="Proteomes" id="UP000645612">
    <property type="component" value="Unassembled WGS sequence"/>
</dbReference>
<dbReference type="EMBL" id="JAEDXG010000004">
    <property type="protein sequence ID" value="MBH9696045.1"/>
    <property type="molecule type" value="Genomic_DNA"/>
</dbReference>
<keyword evidence="1" id="KW-0472">Membrane</keyword>
<accession>A0A8I1AIH4</accession>
<proteinExistence type="predicted"/>
<gene>
    <name evidence="2" type="ORF">JAO13_06260</name>
</gene>
<evidence type="ECO:0008006" key="4">
    <source>
        <dbReference type="Google" id="ProtNLM"/>
    </source>
</evidence>
<reference evidence="2" key="1">
    <citation type="submission" date="2020-12" db="EMBL/GenBank/DDBJ databases">
        <title>Burkholderia cepacia complex in Mexico.</title>
        <authorList>
            <person name="Estrada P."/>
        </authorList>
    </citation>
    <scope>NUCLEOTIDE SEQUENCE</scope>
    <source>
        <strain evidence="2">871</strain>
    </source>
</reference>
<feature type="transmembrane region" description="Helical" evidence="1">
    <location>
        <begin position="59"/>
        <end position="77"/>
    </location>
</feature>
<comment type="caution">
    <text evidence="2">The sequence shown here is derived from an EMBL/GenBank/DDBJ whole genome shotgun (WGS) entry which is preliminary data.</text>
</comment>
<protein>
    <recommendedName>
        <fullName evidence="4">Transmembrane protein</fullName>
    </recommendedName>
</protein>
<keyword evidence="1" id="KW-0812">Transmembrane</keyword>
<dbReference type="RefSeq" id="WP_182594381.1">
    <property type="nucleotide sequence ID" value="NZ_JAEDXF010000004.1"/>
</dbReference>
<evidence type="ECO:0000313" key="2">
    <source>
        <dbReference type="EMBL" id="MBH9696045.1"/>
    </source>
</evidence>
<keyword evidence="1" id="KW-1133">Transmembrane helix</keyword>
<evidence type="ECO:0000313" key="3">
    <source>
        <dbReference type="Proteomes" id="UP000645612"/>
    </source>
</evidence>
<evidence type="ECO:0000256" key="1">
    <source>
        <dbReference type="SAM" id="Phobius"/>
    </source>
</evidence>
<organism evidence="2 3">
    <name type="scientific">Burkholderia cepacia</name>
    <name type="common">Pseudomonas cepacia</name>
    <dbReference type="NCBI Taxonomy" id="292"/>
    <lineage>
        <taxon>Bacteria</taxon>
        <taxon>Pseudomonadati</taxon>
        <taxon>Pseudomonadota</taxon>
        <taxon>Betaproteobacteria</taxon>
        <taxon>Burkholderiales</taxon>
        <taxon>Burkholderiaceae</taxon>
        <taxon>Burkholderia</taxon>
        <taxon>Burkholderia cepacia complex</taxon>
    </lineage>
</organism>
<feature type="transmembrane region" description="Helical" evidence="1">
    <location>
        <begin position="21"/>
        <end position="47"/>
    </location>
</feature>
<name>A0A8I1AIH4_BURCE</name>
<sequence length="119" mass="13885">MTTRAWTWLLPAWLFNRRVGVGLLWVVLVIGVAVGANVAGIHIIGSIDGWQHWLAAHRGYFFVWRLLLYAATGYGWWWMRRRLREREPSVEARQRLLRVEVAALITLVLLEGSHWLQAR</sequence>
<dbReference type="AlphaFoldDB" id="A0A8I1AIH4"/>